<protein>
    <submittedName>
        <fullName evidence="3">Diguanylate cyclase</fullName>
    </submittedName>
</protein>
<dbReference type="FunFam" id="3.30.70.270:FF:000001">
    <property type="entry name" value="Diguanylate cyclase domain protein"/>
    <property type="match status" value="1"/>
</dbReference>
<keyword evidence="1" id="KW-0472">Membrane</keyword>
<dbReference type="Gene3D" id="3.40.190.10">
    <property type="entry name" value="Periplasmic binding protein-like II"/>
    <property type="match status" value="2"/>
</dbReference>
<dbReference type="GO" id="GO:0003824">
    <property type="term" value="F:catalytic activity"/>
    <property type="evidence" value="ECO:0007669"/>
    <property type="project" value="UniProtKB-ARBA"/>
</dbReference>
<dbReference type="EMBL" id="SDKK01000026">
    <property type="protein sequence ID" value="TYC53556.1"/>
    <property type="molecule type" value="Genomic_DNA"/>
</dbReference>
<dbReference type="OrthoDB" id="9812260at2"/>
<dbReference type="InterPro" id="IPR000160">
    <property type="entry name" value="GGDEF_dom"/>
</dbReference>
<evidence type="ECO:0000259" key="2">
    <source>
        <dbReference type="PROSITE" id="PS50887"/>
    </source>
</evidence>
<dbReference type="PANTHER" id="PTHR46663:SF2">
    <property type="entry name" value="GGDEF DOMAIN-CONTAINING PROTEIN"/>
    <property type="match status" value="1"/>
</dbReference>
<dbReference type="NCBIfam" id="TIGR00254">
    <property type="entry name" value="GGDEF"/>
    <property type="match status" value="1"/>
</dbReference>
<dbReference type="Gene3D" id="3.30.70.270">
    <property type="match status" value="1"/>
</dbReference>
<proteinExistence type="predicted"/>
<keyword evidence="1" id="KW-1133">Transmembrane helix</keyword>
<evidence type="ECO:0000256" key="1">
    <source>
        <dbReference type="SAM" id="Phobius"/>
    </source>
</evidence>
<gene>
    <name evidence="3" type="ORF">ETQ85_21055</name>
</gene>
<keyword evidence="4" id="KW-1185">Reference proteome</keyword>
<feature type="transmembrane region" description="Helical" evidence="1">
    <location>
        <begin position="328"/>
        <end position="348"/>
    </location>
</feature>
<sequence length="539" mass="59714">MNVSRPAIWRNVLPLQRRIVLLVVLVLLVLAVTSARAAEALKVYRVGITAFRDKSVTVREWQPTMDFLSAKVPGARFVAVPMTVSEFESALGRNELDFVLTNPQHYIILETVYGVSRVATLVKSENGKFVNQFGGVIFARSDRHDIQRLEDLKGKRIAAVDRTSFAAFLLQYDLLRQHGVDIESDSEVRFLGFPQDLCVQAVLDGQADVGFTRTGLLEAMAREGKIELARLRVISPARFSDFPFLITTGLFPEWPLAAVPRVPIDVTNQVVAALLLMPPDGPAAQSARYYRWSTPLEYKSVESVMRRHRVYPYDKQEHISPMDVVREYALQIFVGLFLAAAGLAVLYWRTRQLNIALRASRQTLSEMAHRDALTGLPNRNLLDDRLALALAHARRTGARVAVCLTDLDGFKPINDSLGHTVGDAVLRDVARHLEAALREEDTVARWGGDEFVLLINGFTDTAQLEDIMKRMLAAVAQSTCFSGGFPVSASIGVSVYPVDASTALGLFKHADDAMYDAKKRGGNRYTLHALPSAVAQLPC</sequence>
<dbReference type="Pfam" id="PF00990">
    <property type="entry name" value="GGDEF"/>
    <property type="match status" value="1"/>
</dbReference>
<dbReference type="SMART" id="SM00267">
    <property type="entry name" value="GGDEF"/>
    <property type="match status" value="1"/>
</dbReference>
<accession>A0A6C2CIR9</accession>
<dbReference type="InterPro" id="IPR043128">
    <property type="entry name" value="Rev_trsase/Diguanyl_cyclase"/>
</dbReference>
<dbReference type="PROSITE" id="PS50887">
    <property type="entry name" value="GGDEF"/>
    <property type="match status" value="1"/>
</dbReference>
<keyword evidence="1" id="KW-0812">Transmembrane</keyword>
<dbReference type="AlphaFoldDB" id="A0A6C2CIR9"/>
<comment type="caution">
    <text evidence="3">The sequence shown here is derived from an EMBL/GenBank/DDBJ whole genome shotgun (WGS) entry which is preliminary data.</text>
</comment>
<name>A0A6C2CIR9_9RHOO</name>
<dbReference type="InterPro" id="IPR029787">
    <property type="entry name" value="Nucleotide_cyclase"/>
</dbReference>
<evidence type="ECO:0000313" key="3">
    <source>
        <dbReference type="EMBL" id="TYC53556.1"/>
    </source>
</evidence>
<dbReference type="PANTHER" id="PTHR46663">
    <property type="entry name" value="DIGUANYLATE CYCLASE DGCT-RELATED"/>
    <property type="match status" value="1"/>
</dbReference>
<dbReference type="Pfam" id="PF12974">
    <property type="entry name" value="Phosphonate-bd"/>
    <property type="match status" value="1"/>
</dbReference>
<dbReference type="CDD" id="cd01949">
    <property type="entry name" value="GGDEF"/>
    <property type="match status" value="1"/>
</dbReference>
<feature type="domain" description="GGDEF" evidence="2">
    <location>
        <begin position="398"/>
        <end position="530"/>
    </location>
</feature>
<reference evidence="3 4" key="1">
    <citation type="submission" date="2019-01" db="EMBL/GenBank/DDBJ databases">
        <title>Zoogloea oleivorans genome sequencing and assembly.</title>
        <authorList>
            <person name="Tancsics A."/>
            <person name="Farkas M."/>
            <person name="Kriszt B."/>
            <person name="Maroti G."/>
            <person name="Horvath B."/>
        </authorList>
    </citation>
    <scope>NUCLEOTIDE SEQUENCE [LARGE SCALE GENOMIC DNA]</scope>
    <source>
        <strain evidence="3 4">Buc</strain>
    </source>
</reference>
<dbReference type="Proteomes" id="UP000389128">
    <property type="component" value="Unassembled WGS sequence"/>
</dbReference>
<dbReference type="SUPFAM" id="SSF53850">
    <property type="entry name" value="Periplasmic binding protein-like II"/>
    <property type="match status" value="1"/>
</dbReference>
<dbReference type="InterPro" id="IPR052163">
    <property type="entry name" value="DGC-Regulatory_Protein"/>
</dbReference>
<dbReference type="RefSeq" id="WP_148581038.1">
    <property type="nucleotide sequence ID" value="NZ_JAVEUW010000033.1"/>
</dbReference>
<dbReference type="SUPFAM" id="SSF55073">
    <property type="entry name" value="Nucleotide cyclase"/>
    <property type="match status" value="1"/>
</dbReference>
<evidence type="ECO:0000313" key="4">
    <source>
        <dbReference type="Proteomes" id="UP000389128"/>
    </source>
</evidence>
<organism evidence="3 4">
    <name type="scientific">Zoogloea oleivorans</name>
    <dbReference type="NCBI Taxonomy" id="1552750"/>
    <lineage>
        <taxon>Bacteria</taxon>
        <taxon>Pseudomonadati</taxon>
        <taxon>Pseudomonadota</taxon>
        <taxon>Betaproteobacteria</taxon>
        <taxon>Rhodocyclales</taxon>
        <taxon>Zoogloeaceae</taxon>
        <taxon>Zoogloea</taxon>
    </lineage>
</organism>